<evidence type="ECO:0000313" key="1">
    <source>
        <dbReference type="EMBL" id="GGE76017.1"/>
    </source>
</evidence>
<keyword evidence="2" id="KW-1185">Reference proteome</keyword>
<organism evidence="1 2">
    <name type="scientific">Priestia taiwanensis</name>
    <dbReference type="NCBI Taxonomy" id="1347902"/>
    <lineage>
        <taxon>Bacteria</taxon>
        <taxon>Bacillati</taxon>
        <taxon>Bacillota</taxon>
        <taxon>Bacilli</taxon>
        <taxon>Bacillales</taxon>
        <taxon>Bacillaceae</taxon>
        <taxon>Priestia</taxon>
    </lineage>
</organism>
<reference evidence="1" key="2">
    <citation type="submission" date="2020-09" db="EMBL/GenBank/DDBJ databases">
        <authorList>
            <person name="Sun Q."/>
            <person name="Zhou Y."/>
        </authorList>
    </citation>
    <scope>NUCLEOTIDE SEQUENCE</scope>
    <source>
        <strain evidence="1">CGMCC 1.12698</strain>
    </source>
</reference>
<accession>A0A917AV49</accession>
<reference evidence="1" key="1">
    <citation type="journal article" date="2014" name="Int. J. Syst. Evol. Microbiol.">
        <title>Complete genome sequence of Corynebacterium casei LMG S-19264T (=DSM 44701T), isolated from a smear-ripened cheese.</title>
        <authorList>
            <consortium name="US DOE Joint Genome Institute (JGI-PGF)"/>
            <person name="Walter F."/>
            <person name="Albersmeier A."/>
            <person name="Kalinowski J."/>
            <person name="Ruckert C."/>
        </authorList>
    </citation>
    <scope>NUCLEOTIDE SEQUENCE</scope>
    <source>
        <strain evidence="1">CGMCC 1.12698</strain>
    </source>
</reference>
<dbReference type="SUPFAM" id="SSF48452">
    <property type="entry name" value="TPR-like"/>
    <property type="match status" value="1"/>
</dbReference>
<dbReference type="InterPro" id="IPR011990">
    <property type="entry name" value="TPR-like_helical_dom_sf"/>
</dbReference>
<comment type="caution">
    <text evidence="1">The sequence shown here is derived from an EMBL/GenBank/DDBJ whole genome shotgun (WGS) entry which is preliminary data.</text>
</comment>
<evidence type="ECO:0000313" key="2">
    <source>
        <dbReference type="Proteomes" id="UP000605259"/>
    </source>
</evidence>
<protein>
    <submittedName>
        <fullName evidence="1">TPR repeat-containing protein YsoA</fullName>
    </submittedName>
</protein>
<name>A0A917AV49_9BACI</name>
<dbReference type="AlphaFoldDB" id="A0A917AV49"/>
<gene>
    <name evidence="1" type="primary">ysoA</name>
    <name evidence="1" type="ORF">GCM10007140_27210</name>
</gene>
<dbReference type="SUPFAM" id="SSF116965">
    <property type="entry name" value="Hypothetical protein MPN330"/>
    <property type="match status" value="1"/>
</dbReference>
<dbReference type="Proteomes" id="UP000605259">
    <property type="component" value="Unassembled WGS sequence"/>
</dbReference>
<sequence length="335" mass="39254">MMQSKDGEQQNNIVLFPQLKRRLLERGHECLNEKRFQEAYDTFQMMRDYEYHTAETELAIIICLVELGRLQEAKETCEELVWGKMQHFDALEIYLSILVQLNNYEEVERVLQRALHEEGVSEEHIQKLRALLSISMKMTESVVDDEDSEELQHVQRVLIQGDDVKEQMTLVQSLHGRMLKYALSTFREFLADGEKHPLVKTMILHVLMKEEIEATLLVRKFRRTMEVSPFVLYEEGDDPFVQRVMEVIEEKIGQENPMLAETARDYFLQHLYTLFPLLPDPQEENLWAAALHTISVRLYGFAEGAEIVSLYDVDEEQLQDAIQFLVEIEEVSTIL</sequence>
<dbReference type="Gene3D" id="1.25.40.10">
    <property type="entry name" value="Tetratricopeptide repeat domain"/>
    <property type="match status" value="1"/>
</dbReference>
<dbReference type="EMBL" id="BMFK01000002">
    <property type="protein sequence ID" value="GGE76017.1"/>
    <property type="molecule type" value="Genomic_DNA"/>
</dbReference>
<dbReference type="RefSeq" id="WP_188389031.1">
    <property type="nucleotide sequence ID" value="NZ_BMFK01000002.1"/>
</dbReference>
<proteinExistence type="predicted"/>